<evidence type="ECO:0000259" key="9">
    <source>
        <dbReference type="Pfam" id="PF12849"/>
    </source>
</evidence>
<evidence type="ECO:0000256" key="8">
    <source>
        <dbReference type="SAM" id="SignalP"/>
    </source>
</evidence>
<evidence type="ECO:0000256" key="7">
    <source>
        <dbReference type="PIRNR" id="PIRNR002756"/>
    </source>
</evidence>
<dbReference type="GO" id="GO:0043190">
    <property type="term" value="C:ATP-binding cassette (ABC) transporter complex"/>
    <property type="evidence" value="ECO:0007669"/>
    <property type="project" value="InterPro"/>
</dbReference>
<dbReference type="NCBIfam" id="TIGR00975">
    <property type="entry name" value="3a0107s03"/>
    <property type="match status" value="1"/>
</dbReference>
<comment type="similarity">
    <text evidence="2 7">Belongs to the PstS family.</text>
</comment>
<comment type="subunit">
    <text evidence="3 7">The complex is composed of two ATP-binding proteins (PstB), two transmembrane proteins (PstC and PstA) and a solute-binding protein (PstS).</text>
</comment>
<keyword evidence="6 7" id="KW-0592">Phosphate transport</keyword>
<dbReference type="SMR" id="A0A1A6DVG5"/>
<reference evidence="10 11" key="1">
    <citation type="submission" date="2016-06" db="EMBL/GenBank/DDBJ databases">
        <title>Genome sequence of Tepidimonas fonticaldi PL17.</title>
        <authorList>
            <person name="Pinnaka A.K."/>
        </authorList>
    </citation>
    <scope>NUCLEOTIDE SEQUENCE [LARGE SCALE GENOMIC DNA]</scope>
    <source>
        <strain evidence="10 11">PL17</strain>
    </source>
</reference>
<dbReference type="Proteomes" id="UP000091969">
    <property type="component" value="Unassembled WGS sequence"/>
</dbReference>
<evidence type="ECO:0000256" key="5">
    <source>
        <dbReference type="ARBA" id="ARBA00022448"/>
    </source>
</evidence>
<proteinExistence type="inferred from homology"/>
<feature type="domain" description="PBP" evidence="9">
    <location>
        <begin position="24"/>
        <end position="311"/>
    </location>
</feature>
<dbReference type="GO" id="GO:0042301">
    <property type="term" value="F:phosphate ion binding"/>
    <property type="evidence" value="ECO:0007669"/>
    <property type="project" value="InterPro"/>
</dbReference>
<dbReference type="CDD" id="cd13565">
    <property type="entry name" value="PBP2_PstS"/>
    <property type="match status" value="1"/>
</dbReference>
<evidence type="ECO:0000256" key="3">
    <source>
        <dbReference type="ARBA" id="ARBA00011529"/>
    </source>
</evidence>
<comment type="function">
    <text evidence="1 7">Part of the ABC transporter complex PstSACB involved in phosphate import.</text>
</comment>
<organism evidence="10 11">
    <name type="scientific">Tepidimonas fonticaldi</name>
    <dbReference type="NCBI Taxonomy" id="1101373"/>
    <lineage>
        <taxon>Bacteria</taxon>
        <taxon>Pseudomonadati</taxon>
        <taxon>Pseudomonadota</taxon>
        <taxon>Betaproteobacteria</taxon>
        <taxon>Burkholderiales</taxon>
        <taxon>Tepidimonas</taxon>
    </lineage>
</organism>
<dbReference type="GO" id="GO:0035435">
    <property type="term" value="P:phosphate ion transmembrane transport"/>
    <property type="evidence" value="ECO:0007669"/>
    <property type="project" value="InterPro"/>
</dbReference>
<dbReference type="RefSeq" id="WP_068609523.1">
    <property type="nucleotide sequence ID" value="NZ_LZDH01000056.1"/>
</dbReference>
<sequence length="345" mass="36831">MKRQFLKTVAAVAVASVTLGWGSAAMAADITGAGATFPFPIYAKWAEEYKKVTGTGLNYQSIGSSGGIRQIRAKTVAFGASDAPVPGNELERDGMVQFPAIIGGTVPVFNLDGFGKGELRITGPVLAEMFMGKISKWNDPKIAALNPGKNLPDLAITVVHRADGSGTTFNWTDYLSAVSKEWADTVGKGAAVKWPAPTSVGGKGNEGVAANVSRIKGSIGYVEYAYAKKNNIPVMQLQNRNGKYVMPDDTTFAAAAAGADWFSVPGMGISLVNQPGDNAYPVVTASFILMYKEPTNKAESAEVLKFFDWAFKNGKQMALDLEYVPLPDKLTAEIRSKVWSQINTK</sequence>
<dbReference type="InterPro" id="IPR024370">
    <property type="entry name" value="PBP_domain"/>
</dbReference>
<dbReference type="InterPro" id="IPR005673">
    <property type="entry name" value="ABC_phos-bd_PstS"/>
</dbReference>
<dbReference type="InterPro" id="IPR050962">
    <property type="entry name" value="Phosphate-bind_PstS"/>
</dbReference>
<dbReference type="EMBL" id="LZDH01000056">
    <property type="protein sequence ID" value="OBS30774.1"/>
    <property type="molecule type" value="Genomic_DNA"/>
</dbReference>
<dbReference type="STRING" id="1101373.A9O67_07365"/>
<keyword evidence="5 7" id="KW-0813">Transport</keyword>
<comment type="caution">
    <text evidence="10">The sequence shown here is derived from an EMBL/GenBank/DDBJ whole genome shotgun (WGS) entry which is preliminary data.</text>
</comment>
<evidence type="ECO:0000313" key="11">
    <source>
        <dbReference type="Proteomes" id="UP000091969"/>
    </source>
</evidence>
<dbReference type="SUPFAM" id="SSF53850">
    <property type="entry name" value="Periplasmic binding protein-like II"/>
    <property type="match status" value="1"/>
</dbReference>
<dbReference type="OrthoDB" id="9801510at2"/>
<evidence type="ECO:0000313" key="10">
    <source>
        <dbReference type="EMBL" id="OBS30774.1"/>
    </source>
</evidence>
<gene>
    <name evidence="10" type="ORF">A9O67_07365</name>
</gene>
<evidence type="ECO:0000256" key="4">
    <source>
        <dbReference type="ARBA" id="ARBA00021889"/>
    </source>
</evidence>
<dbReference type="NCBIfam" id="NF008171">
    <property type="entry name" value="PRK10918.1"/>
    <property type="match status" value="1"/>
</dbReference>
<name>A0A1A6DVG5_9BURK</name>
<dbReference type="AlphaFoldDB" id="A0A1A6DVG5"/>
<feature type="signal peptide" evidence="8">
    <location>
        <begin position="1"/>
        <end position="27"/>
    </location>
</feature>
<evidence type="ECO:0000256" key="2">
    <source>
        <dbReference type="ARBA" id="ARBA00008725"/>
    </source>
</evidence>
<dbReference type="Pfam" id="PF12849">
    <property type="entry name" value="PBP_like_2"/>
    <property type="match status" value="1"/>
</dbReference>
<dbReference type="PIRSF" id="PIRSF002756">
    <property type="entry name" value="PstS"/>
    <property type="match status" value="1"/>
</dbReference>
<feature type="chain" id="PRO_5008343787" description="Phosphate-binding protein PstS" evidence="8">
    <location>
        <begin position="28"/>
        <end position="345"/>
    </location>
</feature>
<dbReference type="PANTHER" id="PTHR42996">
    <property type="entry name" value="PHOSPHATE-BINDING PROTEIN PSTS"/>
    <property type="match status" value="1"/>
</dbReference>
<accession>A0A1A6DVG5</accession>
<dbReference type="PANTHER" id="PTHR42996:SF1">
    <property type="entry name" value="PHOSPHATE-BINDING PROTEIN PSTS"/>
    <property type="match status" value="1"/>
</dbReference>
<evidence type="ECO:0000256" key="1">
    <source>
        <dbReference type="ARBA" id="ARBA00002841"/>
    </source>
</evidence>
<evidence type="ECO:0000256" key="6">
    <source>
        <dbReference type="ARBA" id="ARBA00022592"/>
    </source>
</evidence>
<keyword evidence="8" id="KW-0732">Signal</keyword>
<protein>
    <recommendedName>
        <fullName evidence="4 7">Phosphate-binding protein PstS</fullName>
    </recommendedName>
</protein>
<dbReference type="Gene3D" id="3.40.190.10">
    <property type="entry name" value="Periplasmic binding protein-like II"/>
    <property type="match status" value="2"/>
</dbReference>
<keyword evidence="11" id="KW-1185">Reference proteome</keyword>